<protein>
    <submittedName>
        <fullName evidence="6">Paraneoplastic antigen Ma3</fullName>
    </submittedName>
</protein>
<dbReference type="Ensembl" id="ENSCCNT00000006785.1">
    <property type="protein sequence ID" value="ENSCCNP00000005145.1"/>
    <property type="gene ID" value="ENSCCNG00000005513.1"/>
</dbReference>
<evidence type="ECO:0000256" key="1">
    <source>
        <dbReference type="ARBA" id="ARBA00007024"/>
    </source>
</evidence>
<reference evidence="5" key="1">
    <citation type="submission" date="2023-09" db="UniProtKB">
        <authorList>
            <consortium name="Ensembl"/>
        </authorList>
    </citation>
    <scope>IDENTIFICATION</scope>
</reference>
<dbReference type="SUPFAM" id="SSF57756">
    <property type="entry name" value="Retrovirus zinc finger-like domains"/>
    <property type="match status" value="1"/>
</dbReference>
<keyword evidence="2" id="KW-0479">Metal-binding</keyword>
<dbReference type="InterPro" id="IPR048270">
    <property type="entry name" value="PNMA_C"/>
</dbReference>
<name>A0A8B7TMB3_CASCN</name>
<proteinExistence type="inferred from homology"/>
<dbReference type="InterPro" id="IPR026523">
    <property type="entry name" value="PNMA"/>
</dbReference>
<keyword evidence="2" id="KW-0862">Zinc</keyword>
<keyword evidence="2" id="KW-0863">Zinc-finger</keyword>
<dbReference type="RefSeq" id="XP_073918772.1">
    <property type="nucleotide sequence ID" value="XM_074062671.1"/>
</dbReference>
<dbReference type="GeneID" id="109675603"/>
<dbReference type="AlphaFoldDB" id="A0A8B7TMB3"/>
<dbReference type="InterPro" id="IPR001878">
    <property type="entry name" value="Znf_CCHC"/>
</dbReference>
<evidence type="ECO:0000256" key="2">
    <source>
        <dbReference type="PROSITE-ProRule" id="PRU00047"/>
    </source>
</evidence>
<reference evidence="6" key="2">
    <citation type="submission" date="2025-04" db="UniProtKB">
        <authorList>
            <consortium name="RefSeq"/>
        </authorList>
    </citation>
    <scope>IDENTIFICATION</scope>
    <source>
        <tissue evidence="6">Leukocyte</tissue>
    </source>
</reference>
<dbReference type="RefSeq" id="XP_020007867.1">
    <property type="nucleotide sequence ID" value="XM_020152278.1"/>
</dbReference>
<dbReference type="PROSITE" id="PS50158">
    <property type="entry name" value="ZF_CCHC"/>
    <property type="match status" value="1"/>
</dbReference>
<accession>A0A8B7TMB3</accession>
<dbReference type="CTD" id="29944"/>
<organism evidence="6">
    <name type="scientific">Castor canadensis</name>
    <name type="common">American beaver</name>
    <dbReference type="NCBI Taxonomy" id="51338"/>
    <lineage>
        <taxon>Eukaryota</taxon>
        <taxon>Metazoa</taxon>
        <taxon>Chordata</taxon>
        <taxon>Craniata</taxon>
        <taxon>Vertebrata</taxon>
        <taxon>Euteleostomi</taxon>
        <taxon>Mammalia</taxon>
        <taxon>Eutheria</taxon>
        <taxon>Euarchontoglires</taxon>
        <taxon>Glires</taxon>
        <taxon>Rodentia</taxon>
        <taxon>Castorimorpha</taxon>
        <taxon>Castoridae</taxon>
        <taxon>Castor</taxon>
    </lineage>
</organism>
<dbReference type="OrthoDB" id="115435at2759"/>
<dbReference type="InterPro" id="IPR048271">
    <property type="entry name" value="PNMA_N"/>
</dbReference>
<dbReference type="PANTHER" id="PTHR23095">
    <property type="entry name" value="PARANEOPLASTIC ANTIGEN"/>
    <property type="match status" value="1"/>
</dbReference>
<sequence length="465" mass="53098">MPLTLLQDWCRGEHLNTQRSMLILGIPEDCSEDEFDETLQEALRHLGRYRIIGRMFRREENAQAFLLELAEDFDYALVPREIPGKGGPWEVVVKPRNSDGEFLNRLNSFLEEERRTVSDMNRVLGSYTNCSAPRLAISPEFWTWAQTLGAMVQPLLEQILYRELRVFSGNSISIPGVLSFEAWLEHTTEMLQMWQVPEVEKRRRLMECLRGPALQVVSVLRANNAAITVKECLDALQQVFGPVESRKITQVKFCKAYQEPGEKVSSFVVRLEPLLQKAIEKNAVSRRNVNQTRLKRILGGATLTEKLRDKLKLMKQRRKPPGFLALVKLLREEEEWEATMIGPERECLKGLELGPRPSTISGDRAPLVPACDNMVETRPTQGSRRRRRRGRGQHRRGGMLRSGSRGTGRQKHHTFCYSCGEEGHIRVQCFNPSNLPLVKQKKQAAIGLGNGSRAWDKSHPKPKAK</sequence>
<feature type="region of interest" description="Disordered" evidence="3">
    <location>
        <begin position="377"/>
        <end position="411"/>
    </location>
</feature>
<evidence type="ECO:0000313" key="5">
    <source>
        <dbReference type="Ensembl" id="ENSCCNP00000005145.1"/>
    </source>
</evidence>
<dbReference type="KEGG" id="ccan:109675603"/>
<gene>
    <name evidence="5 6" type="primary">Pnma3</name>
</gene>
<dbReference type="InterPro" id="IPR036875">
    <property type="entry name" value="Znf_CCHC_sf"/>
</dbReference>
<dbReference type="GO" id="GO:0003676">
    <property type="term" value="F:nucleic acid binding"/>
    <property type="evidence" value="ECO:0007669"/>
    <property type="project" value="InterPro"/>
</dbReference>
<dbReference type="Pfam" id="PF20846">
    <property type="entry name" value="PNMA_N"/>
    <property type="match status" value="1"/>
</dbReference>
<feature type="compositionally biased region" description="Basic residues" evidence="3">
    <location>
        <begin position="383"/>
        <end position="398"/>
    </location>
</feature>
<evidence type="ECO:0000313" key="6">
    <source>
        <dbReference type="RefSeq" id="XP_020007867.1"/>
    </source>
</evidence>
<dbReference type="GO" id="GO:0008270">
    <property type="term" value="F:zinc ion binding"/>
    <property type="evidence" value="ECO:0007669"/>
    <property type="project" value="UniProtKB-KW"/>
</dbReference>
<dbReference type="Pfam" id="PF14893">
    <property type="entry name" value="PNMA"/>
    <property type="match status" value="1"/>
</dbReference>
<dbReference type="PANTHER" id="PTHR23095:SF22">
    <property type="entry name" value="PARANEOPLASTIC ANTIGEN MA3"/>
    <property type="match status" value="1"/>
</dbReference>
<dbReference type="Pfam" id="PF00098">
    <property type="entry name" value="zf-CCHC"/>
    <property type="match status" value="1"/>
</dbReference>
<evidence type="ECO:0000256" key="3">
    <source>
        <dbReference type="SAM" id="MobiDB-lite"/>
    </source>
</evidence>
<comment type="similarity">
    <text evidence="1">Belongs to the PNMA family.</text>
</comment>
<feature type="domain" description="CCHC-type" evidence="4">
    <location>
        <begin position="416"/>
        <end position="429"/>
    </location>
</feature>
<evidence type="ECO:0000259" key="4">
    <source>
        <dbReference type="PROSITE" id="PS50158"/>
    </source>
</evidence>